<dbReference type="Proteomes" id="UP000014923">
    <property type="component" value="Unassembled WGS sequence"/>
</dbReference>
<dbReference type="EMBL" id="CAVN010000086">
    <property type="protein sequence ID" value="CDF57281.1"/>
    <property type="molecule type" value="Genomic_DNA"/>
</dbReference>
<evidence type="ECO:0000256" key="7">
    <source>
        <dbReference type="ARBA" id="ARBA00023065"/>
    </source>
</evidence>
<dbReference type="eggNOG" id="COG1930">
    <property type="taxonomic scope" value="Bacteria"/>
</dbReference>
<dbReference type="HOGENOM" id="CLU_136197_2_0_9"/>
<name>R7RPH9_9CLOT</name>
<comment type="subcellular location">
    <subcellularLocation>
        <location evidence="10">Cell membrane</location>
        <topology evidence="10">Multi-pass membrane protein</topology>
    </subcellularLocation>
</comment>
<comment type="similarity">
    <text evidence="10">Belongs to the CbiN family.</text>
</comment>
<comment type="pathway">
    <text evidence="10">Cofactor biosynthesis; adenosylcobalamin biosynthesis.</text>
</comment>
<evidence type="ECO:0000256" key="9">
    <source>
        <dbReference type="ARBA" id="ARBA00023285"/>
    </source>
</evidence>
<evidence type="ECO:0000256" key="2">
    <source>
        <dbReference type="ARBA" id="ARBA00022448"/>
    </source>
</evidence>
<evidence type="ECO:0000256" key="3">
    <source>
        <dbReference type="ARBA" id="ARBA00022475"/>
    </source>
</evidence>
<comment type="function">
    <text evidence="10">Part of the energy-coupling factor (ECF) transporter complex CbiMNOQ involved in cobalt import.</text>
</comment>
<keyword evidence="4 10" id="KW-0169">Cobalamin biosynthesis</keyword>
<organism evidence="11 12">
    <name type="scientific">Thermobrachium celere DSM 8682</name>
    <dbReference type="NCBI Taxonomy" id="941824"/>
    <lineage>
        <taxon>Bacteria</taxon>
        <taxon>Bacillati</taxon>
        <taxon>Bacillota</taxon>
        <taxon>Clostridia</taxon>
        <taxon>Eubacteriales</taxon>
        <taxon>Clostridiaceae</taxon>
        <taxon>Thermobrachium</taxon>
    </lineage>
</organism>
<proteinExistence type="inferred from homology"/>
<keyword evidence="2 10" id="KW-0813">Transport</keyword>
<dbReference type="OrthoDB" id="1551318at2"/>
<dbReference type="HAMAP" id="MF_00330">
    <property type="entry name" value="CbiN"/>
    <property type="match status" value="1"/>
</dbReference>
<gene>
    <name evidence="10" type="primary">cbiN</name>
    <name evidence="11" type="ORF">TCEL_01195</name>
</gene>
<reference evidence="11" key="1">
    <citation type="submission" date="2013-03" db="EMBL/GenBank/DDBJ databases">
        <title>Draft genome sequence of the hydrogen-ethanol-producing anaerobic alkalithermophilic Caloramator celere.</title>
        <authorList>
            <person name="Ciranna A."/>
            <person name="Larjo A."/>
            <person name="Kivisto A."/>
            <person name="Santala V."/>
            <person name="Roos C."/>
            <person name="Karp M."/>
        </authorList>
    </citation>
    <scope>NUCLEOTIDE SEQUENCE [LARGE SCALE GENOMIC DNA]</scope>
    <source>
        <strain evidence="11">DSM 8682</strain>
    </source>
</reference>
<evidence type="ECO:0000256" key="6">
    <source>
        <dbReference type="ARBA" id="ARBA00022989"/>
    </source>
</evidence>
<dbReference type="PANTHER" id="PTHR38662:SF1">
    <property type="entry name" value="COBALT TRANSPORT PROTEIN CBIN"/>
    <property type="match status" value="1"/>
</dbReference>
<dbReference type="PANTHER" id="PTHR38662">
    <property type="entry name" value="COBALT TRANSPORT PROTEIN CBIN"/>
    <property type="match status" value="1"/>
</dbReference>
<dbReference type="GO" id="GO:0009236">
    <property type="term" value="P:cobalamin biosynthetic process"/>
    <property type="evidence" value="ECO:0007669"/>
    <property type="project" value="UniProtKB-UniRule"/>
</dbReference>
<dbReference type="AlphaFoldDB" id="R7RPH9"/>
<dbReference type="RefSeq" id="WP_018660286.1">
    <property type="nucleotide sequence ID" value="NZ_HF952018.1"/>
</dbReference>
<evidence type="ECO:0000313" key="12">
    <source>
        <dbReference type="Proteomes" id="UP000014923"/>
    </source>
</evidence>
<evidence type="ECO:0000256" key="1">
    <source>
        <dbReference type="ARBA" id="ARBA00022426"/>
    </source>
</evidence>
<keyword evidence="8 10" id="KW-0472">Membrane</keyword>
<keyword evidence="12" id="KW-1185">Reference proteome</keyword>
<evidence type="ECO:0000256" key="8">
    <source>
        <dbReference type="ARBA" id="ARBA00023136"/>
    </source>
</evidence>
<accession>R7RPH9</accession>
<comment type="subunit">
    <text evidence="10">Forms an energy-coupling factor (ECF) transporter complex composed of an ATP-binding protein (A component, CbiO), a transmembrane protein (T component, CbiQ) and 2 possible substrate-capture proteins (S components, CbiM and CbiN) of unknown stoichimetry.</text>
</comment>
<dbReference type="NCBIfam" id="NF002780">
    <property type="entry name" value="PRK02898.1"/>
    <property type="match status" value="1"/>
</dbReference>
<keyword evidence="1 10" id="KW-0171">Cobalt transport</keyword>
<comment type="caution">
    <text evidence="10">Lacks conserved residue(s) required for the propagation of feature annotation.</text>
</comment>
<evidence type="ECO:0000256" key="4">
    <source>
        <dbReference type="ARBA" id="ARBA00022573"/>
    </source>
</evidence>
<dbReference type="GO" id="GO:0015087">
    <property type="term" value="F:cobalt ion transmembrane transporter activity"/>
    <property type="evidence" value="ECO:0007669"/>
    <property type="project" value="UniProtKB-UniRule"/>
</dbReference>
<keyword evidence="5 10" id="KW-0812">Transmembrane</keyword>
<keyword evidence="6 10" id="KW-1133">Transmembrane helix</keyword>
<keyword evidence="9 10" id="KW-0170">Cobalt</keyword>
<evidence type="ECO:0000256" key="10">
    <source>
        <dbReference type="HAMAP-Rule" id="MF_00330"/>
    </source>
</evidence>
<dbReference type="Pfam" id="PF02553">
    <property type="entry name" value="CbiN"/>
    <property type="match status" value="1"/>
</dbReference>
<protein>
    <recommendedName>
        <fullName evidence="10">Cobalt transport protein CbiN</fullName>
    </recommendedName>
    <alternativeName>
        <fullName evidence="10">Energy-coupling factor transporter probable substrate-capture protein CbiN</fullName>
        <shortName evidence="10">ECF transporter S component CbiN</shortName>
    </alternativeName>
</protein>
<keyword evidence="7 10" id="KW-0406">Ion transport</keyword>
<sequence length="91" mass="10149">MKRRNIFLLSLCALLVVISLFIGSRGGEFGGADDLIEEKIVEIDGNYKPWFSSIWEPPSGEIESLLFALQAGLGAYFIGYYVGRKKNVKEC</sequence>
<evidence type="ECO:0000256" key="5">
    <source>
        <dbReference type="ARBA" id="ARBA00022692"/>
    </source>
</evidence>
<dbReference type="UniPathway" id="UPA00148"/>
<comment type="caution">
    <text evidence="11">The sequence shown here is derived from an EMBL/GenBank/DDBJ whole genome shotgun (WGS) entry which is preliminary data.</text>
</comment>
<dbReference type="GO" id="GO:0005886">
    <property type="term" value="C:plasma membrane"/>
    <property type="evidence" value="ECO:0007669"/>
    <property type="project" value="UniProtKB-SubCell"/>
</dbReference>
<feature type="transmembrane region" description="Helical" evidence="10">
    <location>
        <begin position="65"/>
        <end position="83"/>
    </location>
</feature>
<keyword evidence="3 10" id="KW-1003">Cell membrane</keyword>
<evidence type="ECO:0000313" key="11">
    <source>
        <dbReference type="EMBL" id="CDF57281.1"/>
    </source>
</evidence>
<dbReference type="InterPro" id="IPR003705">
    <property type="entry name" value="CbiN"/>
</dbReference>